<dbReference type="GO" id="GO:0070681">
    <property type="term" value="P:glutaminyl-tRNAGln biosynthesis via transamidation"/>
    <property type="evidence" value="ECO:0007669"/>
    <property type="project" value="UniProtKB-UniRule"/>
</dbReference>
<dbReference type="GO" id="GO:0016740">
    <property type="term" value="F:transferase activity"/>
    <property type="evidence" value="ECO:0007669"/>
    <property type="project" value="UniProtKB-KW"/>
</dbReference>
<keyword evidence="7" id="KW-0496">Mitochondrion</keyword>
<feature type="domain" description="Asn/Gln amidotransferase" evidence="8">
    <location>
        <begin position="377"/>
        <end position="527"/>
    </location>
</feature>
<dbReference type="HAMAP" id="MF_00121">
    <property type="entry name" value="GatB"/>
    <property type="match status" value="1"/>
</dbReference>
<comment type="subcellular location">
    <subcellularLocation>
        <location evidence="7">Mitochondrion</location>
    </subcellularLocation>
</comment>
<accession>A0A8B6BRP7</accession>
<keyword evidence="4 7" id="KW-0067">ATP-binding</keyword>
<dbReference type="PROSITE" id="PS01234">
    <property type="entry name" value="GATB"/>
    <property type="match status" value="1"/>
</dbReference>
<dbReference type="Pfam" id="PF02637">
    <property type="entry name" value="GatB_Yqey"/>
    <property type="match status" value="1"/>
</dbReference>
<evidence type="ECO:0000313" key="9">
    <source>
        <dbReference type="EMBL" id="VDH94086.1"/>
    </source>
</evidence>
<dbReference type="InterPro" id="IPR003789">
    <property type="entry name" value="Asn/Gln_tRNA_amidoTrase-B-like"/>
</dbReference>
<evidence type="ECO:0000313" key="10">
    <source>
        <dbReference type="Proteomes" id="UP000596742"/>
    </source>
</evidence>
<dbReference type="InterPro" id="IPR023168">
    <property type="entry name" value="GatB_Yqey_C_2"/>
</dbReference>
<dbReference type="Pfam" id="PF02934">
    <property type="entry name" value="GatB_N"/>
    <property type="match status" value="1"/>
</dbReference>
<dbReference type="InterPro" id="IPR017958">
    <property type="entry name" value="Gln-tRNA_amidoTrfase_suB_CS"/>
</dbReference>
<keyword evidence="9" id="KW-0808">Transferase</keyword>
<proteinExistence type="inferred from homology"/>
<dbReference type="NCBIfam" id="NF004014">
    <property type="entry name" value="PRK05477.1-4"/>
    <property type="match status" value="1"/>
</dbReference>
<dbReference type="InterPro" id="IPR017959">
    <property type="entry name" value="Asn/Gln-tRNA_amidoTrfase_suB/E"/>
</dbReference>
<evidence type="ECO:0000259" key="8">
    <source>
        <dbReference type="SMART" id="SM00845"/>
    </source>
</evidence>
<dbReference type="InterPro" id="IPR006075">
    <property type="entry name" value="Asn/Gln-tRNA_Trfase_suB/E_cat"/>
</dbReference>
<dbReference type="GO" id="GO:0032543">
    <property type="term" value="P:mitochondrial translation"/>
    <property type="evidence" value="ECO:0007669"/>
    <property type="project" value="UniProtKB-UniRule"/>
</dbReference>
<keyword evidence="10" id="KW-1185">Reference proteome</keyword>
<dbReference type="GO" id="GO:0005739">
    <property type="term" value="C:mitochondrion"/>
    <property type="evidence" value="ECO:0007669"/>
    <property type="project" value="UniProtKB-SubCell"/>
</dbReference>
<evidence type="ECO:0000256" key="7">
    <source>
        <dbReference type="HAMAP-Rule" id="MF_03147"/>
    </source>
</evidence>
<evidence type="ECO:0000256" key="4">
    <source>
        <dbReference type="ARBA" id="ARBA00022840"/>
    </source>
</evidence>
<dbReference type="AlphaFoldDB" id="A0A8B6BRP7"/>
<dbReference type="NCBIfam" id="TIGR00133">
    <property type="entry name" value="gatB"/>
    <property type="match status" value="1"/>
</dbReference>
<dbReference type="OrthoDB" id="1722066at2759"/>
<dbReference type="EMBL" id="UYJE01000550">
    <property type="protein sequence ID" value="VDH94086.1"/>
    <property type="molecule type" value="Genomic_DNA"/>
</dbReference>
<keyword evidence="2 7" id="KW-0436">Ligase</keyword>
<dbReference type="NCBIfam" id="NF004012">
    <property type="entry name" value="PRK05477.1-2"/>
    <property type="match status" value="1"/>
</dbReference>
<dbReference type="InterPro" id="IPR004413">
    <property type="entry name" value="GatB"/>
</dbReference>
<reference evidence="9" key="1">
    <citation type="submission" date="2018-11" db="EMBL/GenBank/DDBJ databases">
        <authorList>
            <person name="Alioto T."/>
            <person name="Alioto T."/>
        </authorList>
    </citation>
    <scope>NUCLEOTIDE SEQUENCE</scope>
</reference>
<keyword evidence="3 7" id="KW-0547">Nucleotide-binding</keyword>
<evidence type="ECO:0000256" key="2">
    <source>
        <dbReference type="ARBA" id="ARBA00022598"/>
    </source>
</evidence>
<evidence type="ECO:0000256" key="1">
    <source>
        <dbReference type="ARBA" id="ARBA00005306"/>
    </source>
</evidence>
<protein>
    <recommendedName>
        <fullName evidence="7">Glutamyl-tRNA(Gln) amidotransferase subunit B, mitochondrial</fullName>
        <shortName evidence="7">Glu-AdT subunit B</shortName>
        <ecNumber evidence="7">6.3.5.-</ecNumber>
    </recommendedName>
</protein>
<dbReference type="SUPFAM" id="SSF89095">
    <property type="entry name" value="GatB/YqeY motif"/>
    <property type="match status" value="1"/>
</dbReference>
<comment type="caution">
    <text evidence="9">The sequence shown here is derived from an EMBL/GenBank/DDBJ whole genome shotgun (WGS) entry which is preliminary data.</text>
</comment>
<organism evidence="9 10">
    <name type="scientific">Mytilus galloprovincialis</name>
    <name type="common">Mediterranean mussel</name>
    <dbReference type="NCBI Taxonomy" id="29158"/>
    <lineage>
        <taxon>Eukaryota</taxon>
        <taxon>Metazoa</taxon>
        <taxon>Spiralia</taxon>
        <taxon>Lophotrochozoa</taxon>
        <taxon>Mollusca</taxon>
        <taxon>Bivalvia</taxon>
        <taxon>Autobranchia</taxon>
        <taxon>Pteriomorphia</taxon>
        <taxon>Mytilida</taxon>
        <taxon>Mytiloidea</taxon>
        <taxon>Mytilidae</taxon>
        <taxon>Mytilinae</taxon>
        <taxon>Mytilus</taxon>
    </lineage>
</organism>
<dbReference type="SUPFAM" id="SSF55931">
    <property type="entry name" value="Glutamine synthetase/guanido kinase"/>
    <property type="match status" value="1"/>
</dbReference>
<dbReference type="Proteomes" id="UP000596742">
    <property type="component" value="Unassembled WGS sequence"/>
</dbReference>
<dbReference type="PANTHER" id="PTHR11659">
    <property type="entry name" value="GLUTAMYL-TRNA GLN AMIDOTRANSFERASE SUBUNIT B MITOCHONDRIAL AND PROKARYOTIC PET112-RELATED"/>
    <property type="match status" value="1"/>
</dbReference>
<keyword evidence="5 7" id="KW-0648">Protein biosynthesis</keyword>
<dbReference type="GO" id="GO:0050567">
    <property type="term" value="F:glutaminyl-tRNA synthase (glutamine-hydrolyzing) activity"/>
    <property type="evidence" value="ECO:0007669"/>
    <property type="project" value="UniProtKB-UniRule"/>
</dbReference>
<name>A0A8B6BRP7_MYTGA</name>
<comment type="similarity">
    <text evidence="1 7">Belongs to the GatB/GatE family. GatB subfamily.</text>
</comment>
<dbReference type="SMART" id="SM00845">
    <property type="entry name" value="GatB_Yqey"/>
    <property type="match status" value="1"/>
</dbReference>
<evidence type="ECO:0000256" key="3">
    <source>
        <dbReference type="ARBA" id="ARBA00022741"/>
    </source>
</evidence>
<comment type="function">
    <text evidence="7">Allows the formation of correctly charged Gln-tRNA(Gln) through the transamidation of misacylated Glu-tRNA(Gln) in the mitochondria. The reaction takes place in the presence of glutamine and ATP through an activated gamma-phospho-Glu-tRNA(Gln).</text>
</comment>
<comment type="catalytic activity">
    <reaction evidence="6 7">
        <text>L-glutamyl-tRNA(Gln) + L-glutamine + ATP + H2O = L-glutaminyl-tRNA(Gln) + L-glutamate + ADP + phosphate + H(+)</text>
        <dbReference type="Rhea" id="RHEA:17521"/>
        <dbReference type="Rhea" id="RHEA-COMP:9681"/>
        <dbReference type="Rhea" id="RHEA-COMP:9684"/>
        <dbReference type="ChEBI" id="CHEBI:15377"/>
        <dbReference type="ChEBI" id="CHEBI:15378"/>
        <dbReference type="ChEBI" id="CHEBI:29985"/>
        <dbReference type="ChEBI" id="CHEBI:30616"/>
        <dbReference type="ChEBI" id="CHEBI:43474"/>
        <dbReference type="ChEBI" id="CHEBI:58359"/>
        <dbReference type="ChEBI" id="CHEBI:78520"/>
        <dbReference type="ChEBI" id="CHEBI:78521"/>
        <dbReference type="ChEBI" id="CHEBI:456216"/>
    </reaction>
</comment>
<dbReference type="InterPro" id="IPR014746">
    <property type="entry name" value="Gln_synth/guanido_kin_cat_dom"/>
</dbReference>
<dbReference type="Gene3D" id="1.10.10.410">
    <property type="match status" value="1"/>
</dbReference>
<sequence length="530" mass="59996">MAASMQKISSHICQLCKRRYLTFKHKRSSSNLKSKPWKSVVGLEIHAQINTESKLFSGAENKFGGPTNTQVSLFDAAFPGTLPVLNKGCVEAGVLTALALRCTVNKVSKFDRKHYFYADLPAGYQITQQRQPLAVKGHVDYCISDKNSFETKTANITQIQLEQDSGKSLHDEKDRISLIDLNRCGTGLMEIVTEPDFSDGTDASAFVKELQKILQTIKTCDCKMEEGSLRVDANISVHKLGEPLGIRTEVKNLNSIKSVSKAISFEVKRQIELLENGGIVENETRSFDTEIDETVPMRDKEVKTDYRFMPEPNLPPLHLFDSESVKTVSSKMSVINIDDIQQKLPPLPEDTRKRLEQQYSLKRRDVAVLVDNSGLVDYFEDVMRLSPTTSAKLVSNFIINQLLGVLNDRKLTIYKCPVKTEDFGKLIDLLHTEEISYSTSCKVLDEMFEHPNIAPKDIVDQKDWRQISDTQILTNICEKVLEEHPKLISKYRKGKLKYLHTLVNKAVIDSNNKANPRILKQIMEDLLDNK</sequence>
<dbReference type="GO" id="GO:0030956">
    <property type="term" value="C:glutamyl-tRNA(Gln) amidotransferase complex"/>
    <property type="evidence" value="ECO:0007669"/>
    <property type="project" value="UniProtKB-UniRule"/>
</dbReference>
<evidence type="ECO:0000256" key="6">
    <source>
        <dbReference type="ARBA" id="ARBA00047913"/>
    </source>
</evidence>
<dbReference type="PANTHER" id="PTHR11659:SF0">
    <property type="entry name" value="GLUTAMYL-TRNA(GLN) AMIDOTRANSFERASE SUBUNIT B, MITOCHONDRIAL"/>
    <property type="match status" value="1"/>
</dbReference>
<dbReference type="InterPro" id="IPR018027">
    <property type="entry name" value="Asn/Gln_amidotransferase"/>
</dbReference>
<dbReference type="EC" id="6.3.5.-" evidence="7"/>
<comment type="subunit">
    <text evidence="7">Subunit of the heterotrimeric GatCAB amidotransferase (AdT) complex, composed of A, B and C subunits.</text>
</comment>
<evidence type="ECO:0000256" key="5">
    <source>
        <dbReference type="ARBA" id="ARBA00022917"/>
    </source>
</evidence>
<dbReference type="GO" id="GO:0005524">
    <property type="term" value="F:ATP binding"/>
    <property type="evidence" value="ECO:0007669"/>
    <property type="project" value="UniProtKB-KW"/>
</dbReference>
<gene>
    <name evidence="9" type="ORF">MGAL_10B008466</name>
</gene>